<accession>A0A933SCH4</accession>
<comment type="caution">
    <text evidence="1">The sequence shown here is derived from an EMBL/GenBank/DDBJ whole genome shotgun (WGS) entry which is preliminary data.</text>
</comment>
<organism evidence="1 2">
    <name type="scientific">Eiseniibacteriota bacterium</name>
    <dbReference type="NCBI Taxonomy" id="2212470"/>
    <lineage>
        <taxon>Bacteria</taxon>
        <taxon>Candidatus Eiseniibacteriota</taxon>
    </lineage>
</organism>
<protein>
    <submittedName>
        <fullName evidence="1">Membrane protein insertion efficiency factor YidD</fullName>
    </submittedName>
</protein>
<dbReference type="PANTHER" id="PTHR33383:SF1">
    <property type="entry name" value="MEMBRANE PROTEIN INSERTION EFFICIENCY FACTOR-RELATED"/>
    <property type="match status" value="1"/>
</dbReference>
<gene>
    <name evidence="1" type="ORF">HZA61_06755</name>
</gene>
<dbReference type="InterPro" id="IPR002696">
    <property type="entry name" value="Membr_insert_effic_factor_YidD"/>
</dbReference>
<dbReference type="Pfam" id="PF01809">
    <property type="entry name" value="YidD"/>
    <property type="match status" value="1"/>
</dbReference>
<dbReference type="AlphaFoldDB" id="A0A933SCH4"/>
<dbReference type="NCBIfam" id="TIGR00278">
    <property type="entry name" value="membrane protein insertion efficiency factor YidD"/>
    <property type="match status" value="1"/>
</dbReference>
<dbReference type="Proteomes" id="UP000696931">
    <property type="component" value="Unassembled WGS sequence"/>
</dbReference>
<dbReference type="PANTHER" id="PTHR33383">
    <property type="entry name" value="MEMBRANE PROTEIN INSERTION EFFICIENCY FACTOR-RELATED"/>
    <property type="match status" value="1"/>
</dbReference>
<dbReference type="EMBL" id="JACRIW010000045">
    <property type="protein sequence ID" value="MBI5169170.1"/>
    <property type="molecule type" value="Genomic_DNA"/>
</dbReference>
<reference evidence="1" key="1">
    <citation type="submission" date="2020-07" db="EMBL/GenBank/DDBJ databases">
        <title>Huge and variable diversity of episymbiotic CPR bacteria and DPANN archaea in groundwater ecosystems.</title>
        <authorList>
            <person name="He C.Y."/>
            <person name="Keren R."/>
            <person name="Whittaker M."/>
            <person name="Farag I.F."/>
            <person name="Doudna J."/>
            <person name="Cate J.H.D."/>
            <person name="Banfield J.F."/>
        </authorList>
    </citation>
    <scope>NUCLEOTIDE SEQUENCE</scope>
    <source>
        <strain evidence="1">NC_groundwater_1813_Pr3_B-0.1um_71_17</strain>
    </source>
</reference>
<evidence type="ECO:0000313" key="2">
    <source>
        <dbReference type="Proteomes" id="UP000696931"/>
    </source>
</evidence>
<dbReference type="SMART" id="SM01234">
    <property type="entry name" value="Haemolytic"/>
    <property type="match status" value="1"/>
</dbReference>
<proteinExistence type="predicted"/>
<evidence type="ECO:0000313" key="1">
    <source>
        <dbReference type="EMBL" id="MBI5169170.1"/>
    </source>
</evidence>
<name>A0A933SCH4_UNCEI</name>
<sequence length="405" mass="43268">MLSFVLGAACVSAPARAESTDGGADPARSAIVFYQRHLSAMRHMHCRFTPSCSQYAIDAIAAYGVVEGSARAADRLMRCNEGADTRYAPGTDGLLSDPATGPRASVQEIRAPEWLSPPSAPDAPPVAVGVSADRRARLAEAIEFARQLEQRGDVERASSEFQRAGMLADTLAAQSWAFTRVGDGWFRAEQWLFADRAYLTAAMLEGDPSRRAAIGWSSALSRFDAGAYVACASLLADSALAPAAMASEERADARAHVVSLEGLCAFAVGSWDVAERDFALASRVAPDAGFRARAERLRPFVVQGRALPHRSPAFAGALSTFVPGAGQAYAGHVRDGLRHLLFNAALGYTVYALASNEQVPASVIVGSVALPFYFGNVIGARESARRFDREQRMRLLARAIEDSAR</sequence>